<feature type="transmembrane region" description="Helical" evidence="1">
    <location>
        <begin position="12"/>
        <end position="32"/>
    </location>
</feature>
<dbReference type="AlphaFoldDB" id="A0AA90SIF9"/>
<reference evidence="2" key="1">
    <citation type="submission" date="2023-08" db="EMBL/GenBank/DDBJ databases">
        <title>The draft genome of Tsukamurella strandjordii strain 050030.</title>
        <authorList>
            <person name="Zhao F."/>
            <person name="Feng Y."/>
            <person name="Zong Z."/>
        </authorList>
    </citation>
    <scope>NUCLEOTIDE SEQUENCE</scope>
    <source>
        <strain evidence="2">050030</strain>
    </source>
</reference>
<protein>
    <submittedName>
        <fullName evidence="2">Uncharacterized protein</fullName>
    </submittedName>
</protein>
<feature type="transmembrane region" description="Helical" evidence="1">
    <location>
        <begin position="65"/>
        <end position="86"/>
    </location>
</feature>
<proteinExistence type="predicted"/>
<evidence type="ECO:0000313" key="2">
    <source>
        <dbReference type="EMBL" id="MDP0400014.1"/>
    </source>
</evidence>
<feature type="transmembrane region" description="Helical" evidence="1">
    <location>
        <begin position="38"/>
        <end position="53"/>
    </location>
</feature>
<keyword evidence="3" id="KW-1185">Reference proteome</keyword>
<dbReference type="EMBL" id="JAUTIX010000008">
    <property type="protein sequence ID" value="MDP0400014.1"/>
    <property type="molecule type" value="Genomic_DNA"/>
</dbReference>
<keyword evidence="1" id="KW-1133">Transmembrane helix</keyword>
<feature type="transmembrane region" description="Helical" evidence="1">
    <location>
        <begin position="123"/>
        <end position="144"/>
    </location>
</feature>
<dbReference type="RefSeq" id="WP_305112499.1">
    <property type="nucleotide sequence ID" value="NZ_JAUTIX010000008.1"/>
</dbReference>
<name>A0AA90SIF9_9ACTN</name>
<sequence>MTDRQWTRLGAVLGAVAAGAGTAAVVLFATTFANPKELLAVAGFGALGSWFARRRGAHGQPAPLVAYDLGLMVAVVTVCGTLAWSISPAEPGGWPLVFVLVAPVLLLIWVIRTAATWRRVPIGLTVAVPLIVAITIGLTATSALTDARYALAKNDFQAIALNPPPRGEGRDMRIGTYWARVFTRDDGAVKFRFGNSWTGLMYVPEGLPDPSPDDPQGYYRPWAPRWWTFDAD</sequence>
<feature type="transmembrane region" description="Helical" evidence="1">
    <location>
        <begin position="92"/>
        <end position="111"/>
    </location>
</feature>
<gene>
    <name evidence="2" type="ORF">Q7X28_19025</name>
</gene>
<accession>A0AA90SIF9</accession>
<keyword evidence="1" id="KW-0812">Transmembrane</keyword>
<keyword evidence="1" id="KW-0472">Membrane</keyword>
<comment type="caution">
    <text evidence="2">The sequence shown here is derived from an EMBL/GenBank/DDBJ whole genome shotgun (WGS) entry which is preliminary data.</text>
</comment>
<evidence type="ECO:0000313" key="3">
    <source>
        <dbReference type="Proteomes" id="UP001178281"/>
    </source>
</evidence>
<organism evidence="2 3">
    <name type="scientific">Tsukamurella strandjordii</name>
    <dbReference type="NCBI Taxonomy" id="147577"/>
    <lineage>
        <taxon>Bacteria</taxon>
        <taxon>Bacillati</taxon>
        <taxon>Actinomycetota</taxon>
        <taxon>Actinomycetes</taxon>
        <taxon>Mycobacteriales</taxon>
        <taxon>Tsukamurellaceae</taxon>
        <taxon>Tsukamurella</taxon>
    </lineage>
</organism>
<evidence type="ECO:0000256" key="1">
    <source>
        <dbReference type="SAM" id="Phobius"/>
    </source>
</evidence>
<dbReference type="Proteomes" id="UP001178281">
    <property type="component" value="Unassembled WGS sequence"/>
</dbReference>